<dbReference type="Pfam" id="PF20420">
    <property type="entry name" value="DUF6702"/>
    <property type="match status" value="1"/>
</dbReference>
<dbReference type="EMBL" id="AP025314">
    <property type="protein sequence ID" value="BDD08182.1"/>
    <property type="molecule type" value="Genomic_DNA"/>
</dbReference>
<dbReference type="KEGG" id="fax:FUAX_06140"/>
<organism evidence="1 2">
    <name type="scientific">Fulvitalea axinellae</name>
    <dbReference type="NCBI Taxonomy" id="1182444"/>
    <lineage>
        <taxon>Bacteria</taxon>
        <taxon>Pseudomonadati</taxon>
        <taxon>Bacteroidota</taxon>
        <taxon>Cytophagia</taxon>
        <taxon>Cytophagales</taxon>
        <taxon>Persicobacteraceae</taxon>
        <taxon>Fulvitalea</taxon>
    </lineage>
</organism>
<accession>A0AAU9CS57</accession>
<evidence type="ECO:0000313" key="1">
    <source>
        <dbReference type="EMBL" id="BDD08182.1"/>
    </source>
</evidence>
<gene>
    <name evidence="1" type="ORF">FUAX_06140</name>
</gene>
<keyword evidence="2" id="KW-1185">Reference proteome</keyword>
<dbReference type="InterPro" id="IPR046525">
    <property type="entry name" value="DUF6702"/>
</dbReference>
<evidence type="ECO:0000313" key="2">
    <source>
        <dbReference type="Proteomes" id="UP001348817"/>
    </source>
</evidence>
<dbReference type="RefSeq" id="WP_338393459.1">
    <property type="nucleotide sequence ID" value="NZ_AP025314.1"/>
</dbReference>
<protein>
    <submittedName>
        <fullName evidence="1">Uncharacterized protein</fullName>
    </submittedName>
</protein>
<name>A0AAU9CS57_9BACT</name>
<reference evidence="1 2" key="1">
    <citation type="submission" date="2021-12" db="EMBL/GenBank/DDBJ databases">
        <title>Genome sequencing of bacteria with rrn-lacking chromosome and rrn-plasmid.</title>
        <authorList>
            <person name="Anda M."/>
            <person name="Iwasaki W."/>
        </authorList>
    </citation>
    <scope>NUCLEOTIDE SEQUENCE [LARGE SCALE GENOMIC DNA]</scope>
    <source>
        <strain evidence="1 2">DSM 100852</strain>
    </source>
</reference>
<proteinExistence type="predicted"/>
<sequence length="157" mass="18104">MALALTHCIFLIFSHAFHVSVTDLSWNRESGRIEISTRVFIDDLEDAISKNREKKPDLLNNFESEGENIGRYISAHLSLKAKSKMLDLEYVGAEVEGDALWIYMQSQKVRKPKDLEVTNKVLMELFSDQQNIVHYTYEGQRKSLKLDKDQASGQFTF</sequence>
<dbReference type="Proteomes" id="UP001348817">
    <property type="component" value="Chromosome"/>
</dbReference>
<dbReference type="AlphaFoldDB" id="A0AAU9CS57"/>